<name>A0AAW5F1L9_CLOSY</name>
<dbReference type="Proteomes" id="UP001203136">
    <property type="component" value="Unassembled WGS sequence"/>
</dbReference>
<comment type="caution">
    <text evidence="3">The sequence shown here is derived from an EMBL/GenBank/DDBJ whole genome shotgun (WGS) entry which is preliminary data.</text>
</comment>
<dbReference type="EMBL" id="JAINVB010000001">
    <property type="protein sequence ID" value="MCK0086221.1"/>
    <property type="molecule type" value="Genomic_DNA"/>
</dbReference>
<dbReference type="AlphaFoldDB" id="A0AAW5F1L9"/>
<gene>
    <name evidence="3" type="ORF">K5I21_10145</name>
</gene>
<dbReference type="InterPro" id="IPR019734">
    <property type="entry name" value="TPR_rpt"/>
</dbReference>
<feature type="transmembrane region" description="Helical" evidence="2">
    <location>
        <begin position="50"/>
        <end position="69"/>
    </location>
</feature>
<reference evidence="3" key="1">
    <citation type="journal article" date="2022" name="Cell Host Microbe">
        <title>Colonization of the live biotherapeutic product VE303 and modulation of the microbiota and metabolites in healthy volunteers.</title>
        <authorList>
            <person name="Dsouza M."/>
            <person name="Menon R."/>
            <person name="Crossette E."/>
            <person name="Bhattarai S.K."/>
            <person name="Schneider J."/>
            <person name="Kim Y.G."/>
            <person name="Reddy S."/>
            <person name="Caballero S."/>
            <person name="Felix C."/>
            <person name="Cornacchione L."/>
            <person name="Hendrickson J."/>
            <person name="Watson A.R."/>
            <person name="Minot S.S."/>
            <person name="Greenfield N."/>
            <person name="Schopf L."/>
            <person name="Szabady R."/>
            <person name="Patarroyo J."/>
            <person name="Smith W."/>
            <person name="Harrison P."/>
            <person name="Kuijper E.J."/>
            <person name="Kelly C.P."/>
            <person name="Olle B."/>
            <person name="Bobilev D."/>
            <person name="Silber J.L."/>
            <person name="Bucci V."/>
            <person name="Roberts B."/>
            <person name="Faith J."/>
            <person name="Norman J.M."/>
        </authorList>
    </citation>
    <scope>NUCLEOTIDE SEQUENCE</scope>
    <source>
        <strain evidence="3">VE303-04</strain>
    </source>
</reference>
<dbReference type="RefSeq" id="WP_004461960.1">
    <property type="nucleotide sequence ID" value="NZ_JADNHH010000004.1"/>
</dbReference>
<dbReference type="SUPFAM" id="SSF48452">
    <property type="entry name" value="TPR-like"/>
    <property type="match status" value="1"/>
</dbReference>
<feature type="repeat" description="TPR" evidence="1">
    <location>
        <begin position="208"/>
        <end position="241"/>
    </location>
</feature>
<dbReference type="SMART" id="SM00028">
    <property type="entry name" value="TPR"/>
    <property type="match status" value="1"/>
</dbReference>
<protein>
    <recommendedName>
        <fullName evidence="5">Tetratricopeptide repeat protein</fullName>
    </recommendedName>
</protein>
<keyword evidence="2" id="KW-1133">Transmembrane helix</keyword>
<dbReference type="Gene3D" id="1.25.40.10">
    <property type="entry name" value="Tetratricopeptide repeat domain"/>
    <property type="match status" value="1"/>
</dbReference>
<keyword evidence="2" id="KW-0812">Transmembrane</keyword>
<sequence>MIDTILELLSYIDAPEMKKFILILLLYLLAVIGAGKLFHSYLVIKYIRNSFIAVLGAVIVITADILFIEPSTGKYWAFLWGAGAVCLLSASILFIRYKHYCHILKVMKKTESEDIISAWKKLNEIPLSNLTPGIKKKYLERCLFVLLLLGDLEKAERYLSQLGVTDGPLFYFFHGFKQMSAGDIVRAGESMMKAEKCCQQNTPPQLYIQILNNRGVLYVCQGNYQEADYYFKQAIAAAGQNKKMNMEILEPVYYNYCFNLCRIREDMKRGDWKKILEEYRDLLDMGKAKAFISVCNIELELLRQTEENTQETEKWIQGQFLQTLKYGLTEQERCVYEGSMARIVCSMRFNPTNCLEALEKDREKLSGLPMPARYRTWKEIDLLFRDLYDDRLLGQYHDLDRAAENYMAFQAEKEIQNYIDSLPAEAVYERCHYRKELAGMKRMHIEEYRFEKVKQMLEDITAVYEENHLEIDALDTRMAILDEGTFALNLTEHHKPIYAAEMQNQMQLVEAKLEKMIQHPKTAEYALRLCFYCCHLDEYQKCLMYFKRFEEVGLSLSHFAPWLRNYYSFCSVVIRILKFADAIEQVRRERSKLEIYEEAVQNWFEQFPFSDGFHASLLLGRFMGCKTIRVKYKIWYQDNEIDREGRRDFLDSKNEDRLKAHVWYCEESIHMEADLTYRQFSSDEKSDFILFSETHHPFEVNESCHLLKQARMSRMNFLGIQEKYIEIKNLPKDVQELLDIVYNIIMSKITD</sequence>
<dbReference type="InterPro" id="IPR011990">
    <property type="entry name" value="TPR-like_helical_dom_sf"/>
</dbReference>
<keyword evidence="2" id="KW-0472">Membrane</keyword>
<evidence type="ECO:0000256" key="1">
    <source>
        <dbReference type="PROSITE-ProRule" id="PRU00339"/>
    </source>
</evidence>
<evidence type="ECO:0000313" key="4">
    <source>
        <dbReference type="Proteomes" id="UP001203136"/>
    </source>
</evidence>
<proteinExistence type="predicted"/>
<dbReference type="PROSITE" id="PS50005">
    <property type="entry name" value="TPR"/>
    <property type="match status" value="1"/>
</dbReference>
<feature type="transmembrane region" description="Helical" evidence="2">
    <location>
        <begin position="20"/>
        <end position="38"/>
    </location>
</feature>
<feature type="transmembrane region" description="Helical" evidence="2">
    <location>
        <begin position="75"/>
        <end position="95"/>
    </location>
</feature>
<keyword evidence="1" id="KW-0802">TPR repeat</keyword>
<accession>A0AAW5F1L9</accession>
<evidence type="ECO:0000256" key="2">
    <source>
        <dbReference type="SAM" id="Phobius"/>
    </source>
</evidence>
<organism evidence="3 4">
    <name type="scientific">Clostridium symbiosum</name>
    <name type="common">Bacteroides symbiosus</name>
    <dbReference type="NCBI Taxonomy" id="1512"/>
    <lineage>
        <taxon>Bacteria</taxon>
        <taxon>Bacillati</taxon>
        <taxon>Bacillota</taxon>
        <taxon>Clostridia</taxon>
        <taxon>Lachnospirales</taxon>
        <taxon>Lachnospiraceae</taxon>
        <taxon>Otoolea</taxon>
    </lineage>
</organism>
<evidence type="ECO:0000313" key="3">
    <source>
        <dbReference type="EMBL" id="MCK0086221.1"/>
    </source>
</evidence>
<evidence type="ECO:0008006" key="5">
    <source>
        <dbReference type="Google" id="ProtNLM"/>
    </source>
</evidence>